<dbReference type="EMBL" id="PPQS01000051">
    <property type="protein sequence ID" value="PNZ48334.1"/>
    <property type="molecule type" value="Genomic_DNA"/>
</dbReference>
<dbReference type="GO" id="GO:0009294">
    <property type="term" value="P:DNA-mediated transformation"/>
    <property type="evidence" value="ECO:0007669"/>
    <property type="project" value="InterPro"/>
</dbReference>
<name>A0A2K4AEW0_9STAP</name>
<organism evidence="3 4">
    <name type="scientific">Staphylococcus schweitzeri</name>
    <dbReference type="NCBI Taxonomy" id="1654388"/>
    <lineage>
        <taxon>Bacteria</taxon>
        <taxon>Bacillati</taxon>
        <taxon>Bacillota</taxon>
        <taxon>Bacilli</taxon>
        <taxon>Bacillales</taxon>
        <taxon>Staphylococcaceae</taxon>
        <taxon>Staphylococcus</taxon>
    </lineage>
</organism>
<dbReference type="InterPro" id="IPR003488">
    <property type="entry name" value="DprA"/>
</dbReference>
<evidence type="ECO:0000313" key="3">
    <source>
        <dbReference type="EMBL" id="PNZ48334.1"/>
    </source>
</evidence>
<sequence length="246" mass="28144">MKREENVHLLRKYYAFIKLDHNVIIKELQKLKVSYMTYMDTEYPVLLKEIYQFPLLLFYKGNIKLINNRFHLAVVGARDSTSYTLQALDFLLSHDRSKCLTIVSGLAQGADAMAHQIALKYNLPTIAVLAFGHQTHYPKSTLALRNKIEEKGLVISEYPPHTPIAKYRFPERNRIISGLSKGVLITEAKEQSGSHITIDFALEQNRNVYVLPGSMFNPMTKGNLLRIQEGAKVVLNANDILEDYYI</sequence>
<dbReference type="InterPro" id="IPR057666">
    <property type="entry name" value="DrpA_SLOG"/>
</dbReference>
<gene>
    <name evidence="3" type="primary">dprA</name>
    <name evidence="3" type="ORF">CD116_13045</name>
</gene>
<comment type="similarity">
    <text evidence="1">Belongs to the DprA/Smf family.</text>
</comment>
<dbReference type="Gene3D" id="3.40.50.450">
    <property type="match status" value="1"/>
</dbReference>
<comment type="caution">
    <text evidence="3">The sequence shown here is derived from an EMBL/GenBank/DDBJ whole genome shotgun (WGS) entry which is preliminary data.</text>
</comment>
<feature type="domain" description="Smf/DprA SLOG" evidence="2">
    <location>
        <begin position="35"/>
        <end position="244"/>
    </location>
</feature>
<protein>
    <submittedName>
        <fullName evidence="3">DNA-protecting protein DprA</fullName>
    </submittedName>
</protein>
<accession>A0A2K4AEW0</accession>
<dbReference type="Proteomes" id="UP000236395">
    <property type="component" value="Unassembled WGS sequence"/>
</dbReference>
<dbReference type="AlphaFoldDB" id="A0A2K4AEW0"/>
<dbReference type="PANTHER" id="PTHR43022:SF1">
    <property type="entry name" value="PROTEIN SMF"/>
    <property type="match status" value="1"/>
</dbReference>
<dbReference type="NCBIfam" id="TIGR00732">
    <property type="entry name" value="dprA"/>
    <property type="match status" value="1"/>
</dbReference>
<evidence type="ECO:0000256" key="1">
    <source>
        <dbReference type="ARBA" id="ARBA00006525"/>
    </source>
</evidence>
<dbReference type="Pfam" id="PF02481">
    <property type="entry name" value="DNA_processg_A"/>
    <property type="match status" value="1"/>
</dbReference>
<evidence type="ECO:0000313" key="4">
    <source>
        <dbReference type="Proteomes" id="UP000236395"/>
    </source>
</evidence>
<reference evidence="3 4" key="1">
    <citation type="submission" date="2017-08" db="EMBL/GenBank/DDBJ databases">
        <title>Draft genome sequences of 64 type strains of genus Staph aureus.</title>
        <authorList>
            <person name="Cole K."/>
            <person name="Golubchik T."/>
            <person name="Russell J."/>
            <person name="Foster D."/>
            <person name="Llewelyn M."/>
            <person name="Wilson D."/>
            <person name="Crook D."/>
            <person name="Paul J."/>
        </authorList>
    </citation>
    <scope>NUCLEOTIDE SEQUENCE [LARGE SCALE GENOMIC DNA]</scope>
    <source>
        <strain evidence="3 4">DSM 28300</strain>
    </source>
</reference>
<proteinExistence type="inferred from homology"/>
<dbReference type="PANTHER" id="PTHR43022">
    <property type="entry name" value="PROTEIN SMF"/>
    <property type="match status" value="1"/>
</dbReference>
<dbReference type="SUPFAM" id="SSF102405">
    <property type="entry name" value="MCP/YpsA-like"/>
    <property type="match status" value="1"/>
</dbReference>
<evidence type="ECO:0000259" key="2">
    <source>
        <dbReference type="Pfam" id="PF02481"/>
    </source>
</evidence>